<dbReference type="InterPro" id="IPR015109">
    <property type="entry name" value="Restrct_endonuc_II_EcoRII_C"/>
</dbReference>
<keyword evidence="2" id="KW-0255">Endonuclease</keyword>
<dbReference type="InterPro" id="IPR038365">
    <property type="entry name" value="EcoRII_C_sf"/>
</dbReference>
<sequence>MLSKYFKAIGAKRLSIVEVSSIISHQHELNGIGDFKRIFGPDKTTFATTFISLFDDEEKVKSVSGQMTWYDARESHPTRSEYRLYYSEDEIFATANAGDLLIVAKIDDHNLATIVAPQGSTSEKQLLWLFGLADLDTRLVVKDLSASNTDIGFAGRYILSTLGFELEETLPDYLELILEKFGRSFPSTKIFSEFSRSTVKDVSPIEEPDQTLLKWMIREELLFKTLEKALVKEKLKKGFGEDVDDFISFSLSIQNRRKARAGFSFEHNLALIFELNNLAYTHGGITERNNKPDFVFPGTKQYHDNEFDFNLLSMLGVKTTAKDRWRQVLSEAARIPQKHLITLEPAISWNQTEDMRANNLQLVIPSPLLVTYTEAQKVNLISLKDFINLVANKQLDVL</sequence>
<dbReference type="Proteomes" id="UP000516439">
    <property type="component" value="Chromosome"/>
</dbReference>
<dbReference type="SUPFAM" id="SSF52980">
    <property type="entry name" value="Restriction endonuclease-like"/>
    <property type="match status" value="1"/>
</dbReference>
<evidence type="ECO:0000313" key="2">
    <source>
        <dbReference type="EMBL" id="QNR83423.1"/>
    </source>
</evidence>
<proteinExistence type="predicted"/>
<dbReference type="Pfam" id="PF09019">
    <property type="entry name" value="EcoRII-C"/>
    <property type="match status" value="1"/>
</dbReference>
<dbReference type="GO" id="GO:0004519">
    <property type="term" value="F:endonuclease activity"/>
    <property type="evidence" value="ECO:0007669"/>
    <property type="project" value="UniProtKB-KW"/>
</dbReference>
<accession>A0ABX6TD56</accession>
<evidence type="ECO:0000313" key="3">
    <source>
        <dbReference type="Proteomes" id="UP000516439"/>
    </source>
</evidence>
<reference evidence="2 3" key="1">
    <citation type="submission" date="2020-09" db="EMBL/GenBank/DDBJ databases">
        <title>Pedobacter sp. SW-16 isolated from soil near Yeocheon.</title>
        <authorList>
            <person name="Im H.S."/>
            <person name="Joung Y."/>
            <person name="Lee S.-S."/>
        </authorList>
    </citation>
    <scope>NUCLEOTIDE SEQUENCE [LARGE SCALE GENOMIC DNA]</scope>
    <source>
        <strain evidence="2 3">SW-16</strain>
    </source>
</reference>
<gene>
    <name evidence="2" type="ORF">H9N25_15855</name>
</gene>
<dbReference type="RefSeq" id="WP_190326517.1">
    <property type="nucleotide sequence ID" value="NZ_CP061171.1"/>
</dbReference>
<evidence type="ECO:0000259" key="1">
    <source>
        <dbReference type="Pfam" id="PF09019"/>
    </source>
</evidence>
<protein>
    <submittedName>
        <fullName evidence="2">Restriction endonuclease</fullName>
    </submittedName>
</protein>
<feature type="domain" description="Restriction endonuclease type II EcoRII C-terminal" evidence="1">
    <location>
        <begin position="223"/>
        <end position="387"/>
    </location>
</feature>
<dbReference type="InterPro" id="IPR011335">
    <property type="entry name" value="Restrct_endonuc-II-like"/>
</dbReference>
<dbReference type="Gene3D" id="3.40.91.80">
    <property type="match status" value="1"/>
</dbReference>
<keyword evidence="2" id="KW-0540">Nuclease</keyword>
<name>A0ABX6TD56_9SPHI</name>
<organism evidence="2 3">
    <name type="scientific">Pedobacter riviphilus</name>
    <dbReference type="NCBI Taxonomy" id="2766984"/>
    <lineage>
        <taxon>Bacteria</taxon>
        <taxon>Pseudomonadati</taxon>
        <taxon>Bacteroidota</taxon>
        <taxon>Sphingobacteriia</taxon>
        <taxon>Sphingobacteriales</taxon>
        <taxon>Sphingobacteriaceae</taxon>
        <taxon>Pedobacter</taxon>
    </lineage>
</organism>
<keyword evidence="3" id="KW-1185">Reference proteome</keyword>
<dbReference type="EMBL" id="CP061171">
    <property type="protein sequence ID" value="QNR83423.1"/>
    <property type="molecule type" value="Genomic_DNA"/>
</dbReference>
<keyword evidence="2" id="KW-0378">Hydrolase</keyword>